<gene>
    <name evidence="9" type="ORF">ACHAWU_006361</name>
</gene>
<dbReference type="SUPFAM" id="SSF57850">
    <property type="entry name" value="RING/U-box"/>
    <property type="match status" value="1"/>
</dbReference>
<evidence type="ECO:0000256" key="6">
    <source>
        <dbReference type="SAM" id="MobiDB-lite"/>
    </source>
</evidence>
<comment type="caution">
    <text evidence="9">The sequence shown here is derived from an EMBL/GenBank/DDBJ whole genome shotgun (WGS) entry which is preliminary data.</text>
</comment>
<evidence type="ECO:0000313" key="9">
    <source>
        <dbReference type="EMBL" id="KAL3770802.1"/>
    </source>
</evidence>
<dbReference type="Pfam" id="PF00443">
    <property type="entry name" value="UCH"/>
    <property type="match status" value="1"/>
</dbReference>
<dbReference type="Proteomes" id="UP001530293">
    <property type="component" value="Unassembled WGS sequence"/>
</dbReference>
<evidence type="ECO:0000313" key="10">
    <source>
        <dbReference type="Proteomes" id="UP001530293"/>
    </source>
</evidence>
<dbReference type="GO" id="GO:0008270">
    <property type="term" value="F:zinc ion binding"/>
    <property type="evidence" value="ECO:0007669"/>
    <property type="project" value="UniProtKB-KW"/>
</dbReference>
<dbReference type="InterPro" id="IPR038765">
    <property type="entry name" value="Papain-like_cys_pep_sf"/>
</dbReference>
<keyword evidence="5" id="KW-0645">Protease</keyword>
<dbReference type="PROSITE" id="PS50235">
    <property type="entry name" value="USP_3"/>
    <property type="match status" value="1"/>
</dbReference>
<comment type="catalytic activity">
    <reaction evidence="5">
        <text>Thiol-dependent hydrolysis of ester, thioester, amide, peptide and isopeptide bonds formed by the C-terminal Gly of ubiquitin (a 76-residue protein attached to proteins as an intracellular targeting signal).</text>
        <dbReference type="EC" id="3.4.19.12"/>
    </reaction>
</comment>
<feature type="region of interest" description="Disordered" evidence="6">
    <location>
        <begin position="62"/>
        <end position="86"/>
    </location>
</feature>
<keyword evidence="2 4" id="KW-0863">Zinc-finger</keyword>
<dbReference type="PROSITE" id="PS50271">
    <property type="entry name" value="ZF_UBP"/>
    <property type="match status" value="1"/>
</dbReference>
<dbReference type="SUPFAM" id="SSF54001">
    <property type="entry name" value="Cysteine proteinases"/>
    <property type="match status" value="1"/>
</dbReference>
<reference evidence="9 10" key="1">
    <citation type="submission" date="2024-10" db="EMBL/GenBank/DDBJ databases">
        <title>Updated reference genomes for cyclostephanoid diatoms.</title>
        <authorList>
            <person name="Roberts W.R."/>
            <person name="Alverson A.J."/>
        </authorList>
    </citation>
    <scope>NUCLEOTIDE SEQUENCE [LARGE SCALE GENOMIC DNA]</scope>
    <source>
        <strain evidence="9 10">AJA232-27</strain>
    </source>
</reference>
<organism evidence="9 10">
    <name type="scientific">Discostella pseudostelligera</name>
    <dbReference type="NCBI Taxonomy" id="259834"/>
    <lineage>
        <taxon>Eukaryota</taxon>
        <taxon>Sar</taxon>
        <taxon>Stramenopiles</taxon>
        <taxon>Ochrophyta</taxon>
        <taxon>Bacillariophyta</taxon>
        <taxon>Coscinodiscophyceae</taxon>
        <taxon>Thalassiosirophycidae</taxon>
        <taxon>Stephanodiscales</taxon>
        <taxon>Stephanodiscaceae</taxon>
        <taxon>Discostella</taxon>
    </lineage>
</organism>
<dbReference type="EMBL" id="JALLBG020000035">
    <property type="protein sequence ID" value="KAL3770802.1"/>
    <property type="molecule type" value="Genomic_DNA"/>
</dbReference>
<evidence type="ECO:0000256" key="4">
    <source>
        <dbReference type="PROSITE-ProRule" id="PRU00502"/>
    </source>
</evidence>
<dbReference type="InterPro" id="IPR001394">
    <property type="entry name" value="Peptidase_C19_UCH"/>
</dbReference>
<evidence type="ECO:0000256" key="2">
    <source>
        <dbReference type="ARBA" id="ARBA00022771"/>
    </source>
</evidence>
<keyword evidence="1" id="KW-0479">Metal-binding</keyword>
<dbReference type="Gene3D" id="3.90.70.10">
    <property type="entry name" value="Cysteine proteinases"/>
    <property type="match status" value="1"/>
</dbReference>
<keyword evidence="5" id="KW-0378">Hydrolase</keyword>
<comment type="similarity">
    <text evidence="5">Belongs to the peptidase C19 family.</text>
</comment>
<evidence type="ECO:0000256" key="3">
    <source>
        <dbReference type="ARBA" id="ARBA00022833"/>
    </source>
</evidence>
<dbReference type="Pfam" id="PF02148">
    <property type="entry name" value="zf-UBP"/>
    <property type="match status" value="1"/>
</dbReference>
<feature type="domain" description="UBP-type" evidence="8">
    <location>
        <begin position="3"/>
        <end position="154"/>
    </location>
</feature>
<dbReference type="InterPro" id="IPR018200">
    <property type="entry name" value="USP_CS"/>
</dbReference>
<sequence>MADRCPHLHEPTDEAWSRLRNPLKWACDSCHSTDGIWCCLRCGHIGCGRRAHLPALGGGHSKHHFHTTQGNGESTASACSDSSKRKRSKLRMVLRSTKGTTDAQEAGDLSGGHEVCIDIVSKALHCYACDDYILSDAPWLESLRGELSDIELDRDSMDIFSTQPSNDDEEQAKTDFLDADYDMISFPDEESLSVTETNSDEMKVAAKVSKDFPSPLEPGITGLDNLGNTCYMNSVLQILSHCTGFRSFFRDFLRAAAPLRLAGEGGYTLTRQSTTRLKDALHEDQCPDQLALTEATHALLRVLWSGRWRSISPRYFVNAVWKHSALFAARKQQDANEFLNFYLGRVDDELKPRTATTSVMMDLFGINQYQEVRCNICNTISKRTEPLLGVVLSLPEKQSRKKSDEIQLLDCFKSLQSTGRFVGNNQFDCDICRKKTDAEWNVTLQRRPQSLLISLRRTLWDKVKGLHKDNRRVIFPLELDASELLGPGNERSVDEDFDGCHYTLKAVVSHSGSTPIVGHYIAYARNVNKWFLFNDSSVTPVTESSVLDVEAFILLYERRTIPSIE</sequence>
<accession>A0ABD3N477</accession>
<dbReference type="Gene3D" id="3.30.40.10">
    <property type="entry name" value="Zinc/RING finger domain, C3HC4 (zinc finger)"/>
    <property type="match status" value="1"/>
</dbReference>
<feature type="domain" description="USP" evidence="7">
    <location>
        <begin position="221"/>
        <end position="559"/>
    </location>
</feature>
<dbReference type="PROSITE" id="PS00972">
    <property type="entry name" value="USP_1"/>
    <property type="match status" value="1"/>
</dbReference>
<dbReference type="InterPro" id="IPR028889">
    <property type="entry name" value="USP"/>
</dbReference>
<name>A0ABD3N477_9STRA</name>
<dbReference type="PANTHER" id="PTHR21646">
    <property type="entry name" value="UBIQUITIN CARBOXYL-TERMINAL HYDROLASE"/>
    <property type="match status" value="1"/>
</dbReference>
<feature type="compositionally biased region" description="Polar residues" evidence="6">
    <location>
        <begin position="67"/>
        <end position="81"/>
    </location>
</feature>
<evidence type="ECO:0000259" key="8">
    <source>
        <dbReference type="PROSITE" id="PS50271"/>
    </source>
</evidence>
<dbReference type="InterPro" id="IPR001607">
    <property type="entry name" value="Znf_UBP"/>
</dbReference>
<dbReference type="InterPro" id="IPR050185">
    <property type="entry name" value="Ub_carboxyl-term_hydrolase"/>
</dbReference>
<evidence type="ECO:0000256" key="1">
    <source>
        <dbReference type="ARBA" id="ARBA00022723"/>
    </source>
</evidence>
<dbReference type="AlphaFoldDB" id="A0ABD3N477"/>
<evidence type="ECO:0000259" key="7">
    <source>
        <dbReference type="PROSITE" id="PS50235"/>
    </source>
</evidence>
<protein>
    <recommendedName>
        <fullName evidence="5">Ubiquitin carboxyl-terminal hydrolase</fullName>
        <ecNumber evidence="5">3.4.19.12</ecNumber>
    </recommendedName>
</protein>
<keyword evidence="5" id="KW-0788">Thiol protease</keyword>
<evidence type="ECO:0000256" key="5">
    <source>
        <dbReference type="RuleBase" id="RU366025"/>
    </source>
</evidence>
<dbReference type="CDD" id="cd02257">
    <property type="entry name" value="Peptidase_C19"/>
    <property type="match status" value="1"/>
</dbReference>
<keyword evidence="5" id="KW-0833">Ubl conjugation pathway</keyword>
<dbReference type="InterPro" id="IPR013083">
    <property type="entry name" value="Znf_RING/FYVE/PHD"/>
</dbReference>
<dbReference type="GO" id="GO:0004843">
    <property type="term" value="F:cysteine-type deubiquitinase activity"/>
    <property type="evidence" value="ECO:0007669"/>
    <property type="project" value="UniProtKB-UniRule"/>
</dbReference>
<dbReference type="EC" id="3.4.19.12" evidence="5"/>
<dbReference type="PANTHER" id="PTHR21646:SF98">
    <property type="entry name" value="UBIQUITIN CARBOXYL-TERMINAL HYDROLASE"/>
    <property type="match status" value="1"/>
</dbReference>
<dbReference type="GO" id="GO:0006508">
    <property type="term" value="P:proteolysis"/>
    <property type="evidence" value="ECO:0007669"/>
    <property type="project" value="UniProtKB-KW"/>
</dbReference>
<keyword evidence="10" id="KW-1185">Reference proteome</keyword>
<proteinExistence type="inferred from homology"/>
<dbReference type="PROSITE" id="PS00973">
    <property type="entry name" value="USP_2"/>
    <property type="match status" value="1"/>
</dbReference>
<keyword evidence="3" id="KW-0862">Zinc</keyword>